<dbReference type="AlphaFoldDB" id="A0A0A9EGZ5"/>
<sequence length="98" mass="10767">MISPMRRTEAASLGPRTKEQSCPTSPATPPPPPSGWSSAQSAATAMPQVLPRDLTPGHSAPPRYGPTVTRTARRRAVDTRRGQKNAAIERRWRAKKRR</sequence>
<evidence type="ECO:0000256" key="1">
    <source>
        <dbReference type="SAM" id="MobiDB-lite"/>
    </source>
</evidence>
<organism evidence="2">
    <name type="scientific">Arundo donax</name>
    <name type="common">Giant reed</name>
    <name type="synonym">Donax arundinaceus</name>
    <dbReference type="NCBI Taxonomy" id="35708"/>
    <lineage>
        <taxon>Eukaryota</taxon>
        <taxon>Viridiplantae</taxon>
        <taxon>Streptophyta</taxon>
        <taxon>Embryophyta</taxon>
        <taxon>Tracheophyta</taxon>
        <taxon>Spermatophyta</taxon>
        <taxon>Magnoliopsida</taxon>
        <taxon>Liliopsida</taxon>
        <taxon>Poales</taxon>
        <taxon>Poaceae</taxon>
        <taxon>PACMAD clade</taxon>
        <taxon>Arundinoideae</taxon>
        <taxon>Arundineae</taxon>
        <taxon>Arundo</taxon>
    </lineage>
</organism>
<reference evidence="2" key="1">
    <citation type="submission" date="2014-09" db="EMBL/GenBank/DDBJ databases">
        <authorList>
            <person name="Magalhaes I.L.F."/>
            <person name="Oliveira U."/>
            <person name="Santos F.R."/>
            <person name="Vidigal T.H.D.A."/>
            <person name="Brescovit A.D."/>
            <person name="Santos A.J."/>
        </authorList>
    </citation>
    <scope>NUCLEOTIDE SEQUENCE</scope>
    <source>
        <tissue evidence="2">Shoot tissue taken approximately 20 cm above the soil surface</tissue>
    </source>
</reference>
<feature type="compositionally biased region" description="Basic and acidic residues" evidence="1">
    <location>
        <begin position="75"/>
        <end position="91"/>
    </location>
</feature>
<feature type="region of interest" description="Disordered" evidence="1">
    <location>
        <begin position="1"/>
        <end position="98"/>
    </location>
</feature>
<reference evidence="2" key="2">
    <citation type="journal article" date="2015" name="Data Brief">
        <title>Shoot transcriptome of the giant reed, Arundo donax.</title>
        <authorList>
            <person name="Barrero R.A."/>
            <person name="Guerrero F.D."/>
            <person name="Moolhuijzen P."/>
            <person name="Goolsby J.A."/>
            <person name="Tidwell J."/>
            <person name="Bellgard S.E."/>
            <person name="Bellgard M.I."/>
        </authorList>
    </citation>
    <scope>NUCLEOTIDE SEQUENCE</scope>
    <source>
        <tissue evidence="2">Shoot tissue taken approximately 20 cm above the soil surface</tissue>
    </source>
</reference>
<proteinExistence type="predicted"/>
<accession>A0A0A9EGZ5</accession>
<evidence type="ECO:0000313" key="2">
    <source>
        <dbReference type="EMBL" id="JAD95317.1"/>
    </source>
</evidence>
<name>A0A0A9EGZ5_ARUDO</name>
<dbReference type="EMBL" id="GBRH01202578">
    <property type="protein sequence ID" value="JAD95317.1"/>
    <property type="molecule type" value="Transcribed_RNA"/>
</dbReference>
<protein>
    <submittedName>
        <fullName evidence="2">Uncharacterized protein</fullName>
    </submittedName>
</protein>